<accession>A0AAV4B1J1</accession>
<proteinExistence type="predicted"/>
<dbReference type="GO" id="GO:0003676">
    <property type="term" value="F:nucleic acid binding"/>
    <property type="evidence" value="ECO:0007669"/>
    <property type="project" value="InterPro"/>
</dbReference>
<sequence>MVHQDRLTKFLVFRALKTKRAEKVAYKFVPIFTLLAGPTVLQSVRGRESTNKVVSSIKGLYYWPILKISYGKPRHSQSQGNVERADQHVVNMLCAWMKDANTGWCSEELRFVQLIKYTAFYSGMKKHHAKLSLAAKLK</sequence>
<dbReference type="SUPFAM" id="SSF53098">
    <property type="entry name" value="Ribonuclease H-like"/>
    <property type="match status" value="1"/>
</dbReference>
<evidence type="ECO:0000259" key="1">
    <source>
        <dbReference type="PROSITE" id="PS50994"/>
    </source>
</evidence>
<evidence type="ECO:0000313" key="3">
    <source>
        <dbReference type="Proteomes" id="UP000735302"/>
    </source>
</evidence>
<dbReference type="PROSITE" id="PS50994">
    <property type="entry name" value="INTEGRASE"/>
    <property type="match status" value="1"/>
</dbReference>
<dbReference type="Proteomes" id="UP000735302">
    <property type="component" value="Unassembled WGS sequence"/>
</dbReference>
<comment type="caution">
    <text evidence="2">The sequence shown here is derived from an EMBL/GenBank/DDBJ whole genome shotgun (WGS) entry which is preliminary data.</text>
</comment>
<keyword evidence="3" id="KW-1185">Reference proteome</keyword>
<protein>
    <submittedName>
        <fullName evidence="2">Integrase core domain protein</fullName>
    </submittedName>
</protein>
<dbReference type="InterPro" id="IPR036397">
    <property type="entry name" value="RNaseH_sf"/>
</dbReference>
<dbReference type="AlphaFoldDB" id="A0AAV4B1J1"/>
<gene>
    <name evidence="2" type="ORF">PoB_003995000</name>
</gene>
<dbReference type="EMBL" id="BLXT01004491">
    <property type="protein sequence ID" value="GFO13445.1"/>
    <property type="molecule type" value="Genomic_DNA"/>
</dbReference>
<dbReference type="Gene3D" id="3.30.420.10">
    <property type="entry name" value="Ribonuclease H-like superfamily/Ribonuclease H"/>
    <property type="match status" value="1"/>
</dbReference>
<dbReference type="InterPro" id="IPR012337">
    <property type="entry name" value="RNaseH-like_sf"/>
</dbReference>
<dbReference type="InterPro" id="IPR001584">
    <property type="entry name" value="Integrase_cat-core"/>
</dbReference>
<feature type="domain" description="Integrase catalytic" evidence="1">
    <location>
        <begin position="1"/>
        <end position="138"/>
    </location>
</feature>
<name>A0AAV4B1J1_9GAST</name>
<reference evidence="2 3" key="1">
    <citation type="journal article" date="2021" name="Elife">
        <title>Chloroplast acquisition without the gene transfer in kleptoplastic sea slugs, Plakobranchus ocellatus.</title>
        <authorList>
            <person name="Maeda T."/>
            <person name="Takahashi S."/>
            <person name="Yoshida T."/>
            <person name="Shimamura S."/>
            <person name="Takaki Y."/>
            <person name="Nagai Y."/>
            <person name="Toyoda A."/>
            <person name="Suzuki Y."/>
            <person name="Arimoto A."/>
            <person name="Ishii H."/>
            <person name="Satoh N."/>
            <person name="Nishiyama T."/>
            <person name="Hasebe M."/>
            <person name="Maruyama T."/>
            <person name="Minagawa J."/>
            <person name="Obokata J."/>
            <person name="Shigenobu S."/>
        </authorList>
    </citation>
    <scope>NUCLEOTIDE SEQUENCE [LARGE SCALE GENOMIC DNA]</scope>
</reference>
<organism evidence="2 3">
    <name type="scientific">Plakobranchus ocellatus</name>
    <dbReference type="NCBI Taxonomy" id="259542"/>
    <lineage>
        <taxon>Eukaryota</taxon>
        <taxon>Metazoa</taxon>
        <taxon>Spiralia</taxon>
        <taxon>Lophotrochozoa</taxon>
        <taxon>Mollusca</taxon>
        <taxon>Gastropoda</taxon>
        <taxon>Heterobranchia</taxon>
        <taxon>Euthyneura</taxon>
        <taxon>Panpulmonata</taxon>
        <taxon>Sacoglossa</taxon>
        <taxon>Placobranchoidea</taxon>
        <taxon>Plakobranchidae</taxon>
        <taxon>Plakobranchus</taxon>
    </lineage>
</organism>
<evidence type="ECO:0000313" key="2">
    <source>
        <dbReference type="EMBL" id="GFO13445.1"/>
    </source>
</evidence>
<dbReference type="GO" id="GO:0015074">
    <property type="term" value="P:DNA integration"/>
    <property type="evidence" value="ECO:0007669"/>
    <property type="project" value="InterPro"/>
</dbReference>